<reference evidence="4 5" key="1">
    <citation type="submission" date="2016-11" db="EMBL/GenBank/DDBJ databases">
        <title>Description of two novel members of the family Erysipelotrichaceae: Ileibacterium lipovorans gen. nov., sp. nov. and Dubosiella newyorkensis, gen. nov., sp. nov.</title>
        <authorList>
            <person name="Cox L.M."/>
            <person name="Sohn J."/>
            <person name="Tyrrell K.L."/>
            <person name="Citron D.M."/>
            <person name="Lawson P.A."/>
            <person name="Patel N.B."/>
            <person name="Iizumi T."/>
            <person name="Perez-Perez G.I."/>
            <person name="Goldstein E.J."/>
            <person name="Blaser M.J."/>
        </authorList>
    </citation>
    <scope>NUCLEOTIDE SEQUENCE [LARGE SCALE GENOMIC DNA]</scope>
    <source>
        <strain evidence="4 5">NYU-BL-K8</strain>
    </source>
</reference>
<feature type="domain" description="Glucosyltransferase 3-like C-terminal" evidence="3">
    <location>
        <begin position="186"/>
        <end position="345"/>
    </location>
</feature>
<evidence type="ECO:0008006" key="6">
    <source>
        <dbReference type="Google" id="ProtNLM"/>
    </source>
</evidence>
<gene>
    <name evidence="4" type="ORF">BO223_07860</name>
</gene>
<dbReference type="EMBL" id="MPJZ01000063">
    <property type="protein sequence ID" value="OLU44587.1"/>
    <property type="molecule type" value="Genomic_DNA"/>
</dbReference>
<name>A0A1Q9YJF4_9FIRM</name>
<dbReference type="AlphaFoldDB" id="A0A1Q9YJF4"/>
<evidence type="ECO:0000259" key="2">
    <source>
        <dbReference type="Pfam" id="PF26334"/>
    </source>
</evidence>
<proteinExistence type="predicted"/>
<comment type="caution">
    <text evidence="4">The sequence shown here is derived from an EMBL/GenBank/DDBJ whole genome shotgun (WGS) entry which is preliminary data.</text>
</comment>
<evidence type="ECO:0000313" key="5">
    <source>
        <dbReference type="Proteomes" id="UP000186758"/>
    </source>
</evidence>
<accession>A0A1Q9YJF4</accession>
<evidence type="ECO:0000256" key="1">
    <source>
        <dbReference type="ARBA" id="ARBA00022679"/>
    </source>
</evidence>
<keyword evidence="1" id="KW-0808">Transferase</keyword>
<dbReference type="RefSeq" id="WP_143385582.1">
    <property type="nucleotide sequence ID" value="NZ_MPJZ01000063.1"/>
</dbReference>
<evidence type="ECO:0000259" key="3">
    <source>
        <dbReference type="Pfam" id="PF26337"/>
    </source>
</evidence>
<dbReference type="Proteomes" id="UP000186758">
    <property type="component" value="Unassembled WGS sequence"/>
</dbReference>
<dbReference type="InterPro" id="IPR058591">
    <property type="entry name" value="Gtf3_N"/>
</dbReference>
<dbReference type="InterPro" id="IPR058592">
    <property type="entry name" value="Gtf3_C"/>
</dbReference>
<sequence length="352" mass="39642">MNRVIVEGKPNGEFNASSKARIDCQTILENEGYQVLFVPSKYGVQTAKIKKLLQWLIYKKNLISWMHSLDAMNPGDRIIIQYPLLNTTSGFSRFLVAAAKKGIQTVALIHDVDSLRFTKYNSSSRVVERVQFEDRELLPEFSTVISHNKKMSSYLKKLGCNNLVEIEAFDYLTEGATPEHILSNEITIAGNLSPEKAAYLKMLASINCRWRLYGAGYKEMEANNIVYSGKLPPDILPLRMKGAFGLVWDGDSIDGCKGSFGNYLRYNNPHKLSLYIASGLPVIVWDESAEADFVIKNRIGFTINTLSEIPAIMHGLSESEYSEMLDKVNEVRKKVTKGYFLRQALGCLDIND</sequence>
<dbReference type="PIRSF" id="PIRSF007023">
    <property type="entry name" value="UDP-Galf_transf"/>
    <property type="match status" value="1"/>
</dbReference>
<evidence type="ECO:0000313" key="4">
    <source>
        <dbReference type="EMBL" id="OLU44587.1"/>
    </source>
</evidence>
<organism evidence="4 5">
    <name type="scientific">Faecalibaculum rodentium</name>
    <dbReference type="NCBI Taxonomy" id="1702221"/>
    <lineage>
        <taxon>Bacteria</taxon>
        <taxon>Bacillati</taxon>
        <taxon>Bacillota</taxon>
        <taxon>Erysipelotrichia</taxon>
        <taxon>Erysipelotrichales</taxon>
        <taxon>Erysipelotrichaceae</taxon>
        <taxon>Faecalibaculum</taxon>
    </lineage>
</organism>
<dbReference type="SUPFAM" id="SSF53756">
    <property type="entry name" value="UDP-Glycosyltransferase/glycogen phosphorylase"/>
    <property type="match status" value="1"/>
</dbReference>
<feature type="domain" description="Glucosyltransferase 3-like N-terminal" evidence="2">
    <location>
        <begin position="13"/>
        <end position="161"/>
    </location>
</feature>
<dbReference type="Gene3D" id="3.40.50.2000">
    <property type="entry name" value="Glycogen Phosphorylase B"/>
    <property type="match status" value="2"/>
</dbReference>
<dbReference type="Pfam" id="PF26334">
    <property type="entry name" value="Gtf3_N"/>
    <property type="match status" value="1"/>
</dbReference>
<protein>
    <recommendedName>
        <fullName evidence="6">Beta-1,6-galactofuranosyltransferase</fullName>
    </recommendedName>
</protein>
<dbReference type="Pfam" id="PF26337">
    <property type="entry name" value="Gtf3_C"/>
    <property type="match status" value="1"/>
</dbReference>